<dbReference type="UniPathway" id="UPA00143"/>
<dbReference type="InterPro" id="IPR027370">
    <property type="entry name" value="Znf-RING_euk"/>
</dbReference>
<keyword evidence="15" id="KW-1185">Reference proteome</keyword>
<keyword evidence="4 11" id="KW-0808">Transferase</keyword>
<evidence type="ECO:0000313" key="14">
    <source>
        <dbReference type="EMBL" id="PWA74633.1"/>
    </source>
</evidence>
<dbReference type="Proteomes" id="UP000245207">
    <property type="component" value="Unassembled WGS sequence"/>
</dbReference>
<dbReference type="EC" id="2.3.2.27" evidence="11"/>
<dbReference type="GO" id="GO:0061630">
    <property type="term" value="F:ubiquitin protein ligase activity"/>
    <property type="evidence" value="ECO:0007669"/>
    <property type="project" value="UniProtKB-UniRule"/>
</dbReference>
<keyword evidence="8 11" id="KW-0862">Zinc</keyword>
<organism evidence="14 15">
    <name type="scientific">Artemisia annua</name>
    <name type="common">Sweet wormwood</name>
    <dbReference type="NCBI Taxonomy" id="35608"/>
    <lineage>
        <taxon>Eukaryota</taxon>
        <taxon>Viridiplantae</taxon>
        <taxon>Streptophyta</taxon>
        <taxon>Embryophyta</taxon>
        <taxon>Tracheophyta</taxon>
        <taxon>Spermatophyta</taxon>
        <taxon>Magnoliopsida</taxon>
        <taxon>eudicotyledons</taxon>
        <taxon>Gunneridae</taxon>
        <taxon>Pentapetalae</taxon>
        <taxon>asterids</taxon>
        <taxon>campanulids</taxon>
        <taxon>Asterales</taxon>
        <taxon>Asteraceae</taxon>
        <taxon>Asteroideae</taxon>
        <taxon>Anthemideae</taxon>
        <taxon>Artemisiinae</taxon>
        <taxon>Artemisia</taxon>
    </lineage>
</organism>
<dbReference type="PROSITE" id="PS50089">
    <property type="entry name" value="ZF_RING_2"/>
    <property type="match status" value="1"/>
</dbReference>
<dbReference type="STRING" id="35608.A0A2U1NM96"/>
<dbReference type="Gene3D" id="3.30.40.10">
    <property type="entry name" value="Zinc/RING finger domain, C3HC4 (zinc finger)"/>
    <property type="match status" value="1"/>
</dbReference>
<dbReference type="SUPFAM" id="SSF57850">
    <property type="entry name" value="RING/U-box"/>
    <property type="match status" value="1"/>
</dbReference>
<evidence type="ECO:0000259" key="13">
    <source>
        <dbReference type="PROSITE" id="PS50089"/>
    </source>
</evidence>
<dbReference type="GO" id="GO:0006511">
    <property type="term" value="P:ubiquitin-dependent protein catabolic process"/>
    <property type="evidence" value="ECO:0007669"/>
    <property type="project" value="UniProtKB-UniRule"/>
</dbReference>
<dbReference type="SMART" id="SM00184">
    <property type="entry name" value="RING"/>
    <property type="match status" value="1"/>
</dbReference>
<feature type="region of interest" description="Disordered" evidence="12">
    <location>
        <begin position="470"/>
        <end position="512"/>
    </location>
</feature>
<evidence type="ECO:0000256" key="6">
    <source>
        <dbReference type="ARBA" id="ARBA00022771"/>
    </source>
</evidence>
<protein>
    <recommendedName>
        <fullName evidence="11">E3 ubiquitin-protein ligase RMA</fullName>
        <ecNumber evidence="11">2.3.2.27</ecNumber>
    </recommendedName>
    <alternativeName>
        <fullName evidence="11">Protein RING membrane-anchor</fullName>
    </alternativeName>
    <alternativeName>
        <fullName evidence="11">RING-type E3 ubiquitin transferase RMA</fullName>
    </alternativeName>
</protein>
<dbReference type="AlphaFoldDB" id="A0A2U1NM96"/>
<name>A0A2U1NM96_ARTAN</name>
<reference evidence="14 15" key="1">
    <citation type="journal article" date="2018" name="Mol. Plant">
        <title>The genome of Artemisia annua provides insight into the evolution of Asteraceae family and artemisinin biosynthesis.</title>
        <authorList>
            <person name="Shen Q."/>
            <person name="Zhang L."/>
            <person name="Liao Z."/>
            <person name="Wang S."/>
            <person name="Yan T."/>
            <person name="Shi P."/>
            <person name="Liu M."/>
            <person name="Fu X."/>
            <person name="Pan Q."/>
            <person name="Wang Y."/>
            <person name="Lv Z."/>
            <person name="Lu X."/>
            <person name="Zhang F."/>
            <person name="Jiang W."/>
            <person name="Ma Y."/>
            <person name="Chen M."/>
            <person name="Hao X."/>
            <person name="Li L."/>
            <person name="Tang Y."/>
            <person name="Lv G."/>
            <person name="Zhou Y."/>
            <person name="Sun X."/>
            <person name="Brodelius P.E."/>
            <person name="Rose J.K.C."/>
            <person name="Tang K."/>
        </authorList>
    </citation>
    <scope>NUCLEOTIDE SEQUENCE [LARGE SCALE GENOMIC DNA]</scope>
    <source>
        <strain evidence="15">cv. Huhao1</strain>
        <tissue evidence="14">Leaf</tissue>
    </source>
</reference>
<feature type="domain" description="RING-type" evidence="13">
    <location>
        <begin position="70"/>
        <end position="112"/>
    </location>
</feature>
<dbReference type="InterPro" id="IPR017907">
    <property type="entry name" value="Znf_RING_CS"/>
</dbReference>
<dbReference type="CDD" id="cd16534">
    <property type="entry name" value="RING-HC_RNF5-like"/>
    <property type="match status" value="1"/>
</dbReference>
<dbReference type="GO" id="GO:0016567">
    <property type="term" value="P:protein ubiquitination"/>
    <property type="evidence" value="ECO:0007669"/>
    <property type="project" value="UniProtKB-UniPathway"/>
</dbReference>
<dbReference type="InterPro" id="IPR013083">
    <property type="entry name" value="Znf_RING/FYVE/PHD"/>
</dbReference>
<comment type="subcellular location">
    <subcellularLocation>
        <location evidence="2">Endomembrane system</location>
    </subcellularLocation>
    <subcellularLocation>
        <location evidence="11">Endoplasmic reticulum membrane</location>
        <topology evidence="11">Single-pass type IV membrane protein</topology>
    </subcellularLocation>
</comment>
<keyword evidence="9" id="KW-0472">Membrane</keyword>
<evidence type="ECO:0000313" key="15">
    <source>
        <dbReference type="Proteomes" id="UP000245207"/>
    </source>
</evidence>
<evidence type="ECO:0000256" key="9">
    <source>
        <dbReference type="ARBA" id="ARBA00023136"/>
    </source>
</evidence>
<dbReference type="GO" id="GO:0005789">
    <property type="term" value="C:endoplasmic reticulum membrane"/>
    <property type="evidence" value="ECO:0007669"/>
    <property type="project" value="UniProtKB-SubCell"/>
</dbReference>
<keyword evidence="7 11" id="KW-0833">Ubl conjugation pathway</keyword>
<comment type="pathway">
    <text evidence="3 11">Protein modification; protein ubiquitination.</text>
</comment>
<sequence length="512" mass="57803">MGDQLPHNPMNLDLNMVPNDHSHTMGLDDWLLGSMRDVVSQRMRLTGDEQASKIVKTSEKSREESSFFECNICLDLASEPVVTCCGHLFCWACLYRWLFVHSSDLKECPICKGEVTMKTITPIYTRGNQSRVSKVVDSDTSVKIPSRPQANRIESWRQSLQRSVLIDNRPMFDMIRRIDNRFDLTRDTISDNPQEVSSTFLLDRIFTTRGMRRGRDTTPDDSVDAVLISPGDTEPGGSIPNLTSAESFMESYIRDHPSETNQEDIPLIDRHSMSSVAGIIQSESHTAETDSMVSATSRRRCEVTMKTITPIYTRGNQSRVSKVVDSDTSVKIPSRPQANRIESWRQSLQRSVLIDNRPMFDMIRRIDNRFDLTRDTISDNPQEVSSTFLLDRIFTTRGMRRGRDTTPDDSVDAVLISPGDTEPGGSIPNLTSAESFMESYIRDHPSETNQEDIPLIDRHSMSSVAGIIQSESHTAETDSMVSATSRRRCESSSSRVSDVNSGESRSIRRRLQ</sequence>
<dbReference type="PROSITE" id="PS00518">
    <property type="entry name" value="ZF_RING_1"/>
    <property type="match status" value="1"/>
</dbReference>
<evidence type="ECO:0000256" key="5">
    <source>
        <dbReference type="ARBA" id="ARBA00022723"/>
    </source>
</evidence>
<evidence type="ECO:0000256" key="11">
    <source>
        <dbReference type="RuleBase" id="RU369090"/>
    </source>
</evidence>
<evidence type="ECO:0000256" key="10">
    <source>
        <dbReference type="PROSITE-ProRule" id="PRU00175"/>
    </source>
</evidence>
<evidence type="ECO:0000256" key="1">
    <source>
        <dbReference type="ARBA" id="ARBA00000900"/>
    </source>
</evidence>
<comment type="domain">
    <text evidence="11">The RING-type zinc finger domain is responsible for E3 ligase activity.</text>
</comment>
<comment type="function">
    <text evidence="11">E3 ubiquitin-protein ligase.</text>
</comment>
<dbReference type="Pfam" id="PF13445">
    <property type="entry name" value="zf-RING_UBOX"/>
    <property type="match status" value="1"/>
</dbReference>
<proteinExistence type="predicted"/>
<dbReference type="OrthoDB" id="6270329at2759"/>
<feature type="compositionally biased region" description="Low complexity" evidence="12">
    <location>
        <begin position="491"/>
        <end position="504"/>
    </location>
</feature>
<gene>
    <name evidence="14" type="ORF">CTI12_AA252900</name>
</gene>
<evidence type="ECO:0000256" key="2">
    <source>
        <dbReference type="ARBA" id="ARBA00004308"/>
    </source>
</evidence>
<keyword evidence="5 11" id="KW-0479">Metal-binding</keyword>
<dbReference type="InterPro" id="IPR001841">
    <property type="entry name" value="Znf_RING"/>
</dbReference>
<accession>A0A2U1NM96</accession>
<comment type="catalytic activity">
    <reaction evidence="1 11">
        <text>S-ubiquitinyl-[E2 ubiquitin-conjugating enzyme]-L-cysteine + [acceptor protein]-L-lysine = [E2 ubiquitin-conjugating enzyme]-L-cysteine + N(6)-ubiquitinyl-[acceptor protein]-L-lysine.</text>
        <dbReference type="EC" id="2.3.2.27"/>
    </reaction>
</comment>
<keyword evidence="6 10" id="KW-0863">Zinc-finger</keyword>
<dbReference type="InterPro" id="IPR045103">
    <property type="entry name" value="RNF5/RNF185-like"/>
</dbReference>
<dbReference type="GO" id="GO:0008270">
    <property type="term" value="F:zinc ion binding"/>
    <property type="evidence" value="ECO:0007669"/>
    <property type="project" value="UniProtKB-KW"/>
</dbReference>
<dbReference type="PANTHER" id="PTHR12313">
    <property type="entry name" value="E3 UBIQUITIN-PROTEIN LIGASE RNF5-RELATED"/>
    <property type="match status" value="1"/>
</dbReference>
<keyword evidence="11" id="KW-0256">Endoplasmic reticulum</keyword>
<evidence type="ECO:0000256" key="12">
    <source>
        <dbReference type="SAM" id="MobiDB-lite"/>
    </source>
</evidence>
<evidence type="ECO:0000256" key="4">
    <source>
        <dbReference type="ARBA" id="ARBA00022679"/>
    </source>
</evidence>
<feature type="compositionally biased region" description="Polar residues" evidence="12">
    <location>
        <begin position="470"/>
        <end position="481"/>
    </location>
</feature>
<comment type="caution">
    <text evidence="14">The sequence shown here is derived from an EMBL/GenBank/DDBJ whole genome shotgun (WGS) entry which is preliminary data.</text>
</comment>
<evidence type="ECO:0000256" key="7">
    <source>
        <dbReference type="ARBA" id="ARBA00022786"/>
    </source>
</evidence>
<evidence type="ECO:0000256" key="8">
    <source>
        <dbReference type="ARBA" id="ARBA00022833"/>
    </source>
</evidence>
<evidence type="ECO:0000256" key="3">
    <source>
        <dbReference type="ARBA" id="ARBA00004906"/>
    </source>
</evidence>
<dbReference type="EMBL" id="PKPP01002535">
    <property type="protein sequence ID" value="PWA74633.1"/>
    <property type="molecule type" value="Genomic_DNA"/>
</dbReference>